<evidence type="ECO:0000313" key="1">
    <source>
        <dbReference type="EMBL" id="KAI4328208.1"/>
    </source>
</evidence>
<organism evidence="1 2">
    <name type="scientific">Bauhinia variegata</name>
    <name type="common">Purple orchid tree</name>
    <name type="synonym">Phanera variegata</name>
    <dbReference type="NCBI Taxonomy" id="167791"/>
    <lineage>
        <taxon>Eukaryota</taxon>
        <taxon>Viridiplantae</taxon>
        <taxon>Streptophyta</taxon>
        <taxon>Embryophyta</taxon>
        <taxon>Tracheophyta</taxon>
        <taxon>Spermatophyta</taxon>
        <taxon>Magnoliopsida</taxon>
        <taxon>eudicotyledons</taxon>
        <taxon>Gunneridae</taxon>
        <taxon>Pentapetalae</taxon>
        <taxon>rosids</taxon>
        <taxon>fabids</taxon>
        <taxon>Fabales</taxon>
        <taxon>Fabaceae</taxon>
        <taxon>Cercidoideae</taxon>
        <taxon>Cercideae</taxon>
        <taxon>Bauhiniinae</taxon>
        <taxon>Bauhinia</taxon>
    </lineage>
</organism>
<gene>
    <name evidence="1" type="ORF">L6164_020580</name>
</gene>
<proteinExistence type="predicted"/>
<protein>
    <submittedName>
        <fullName evidence="1">Uncharacterized protein</fullName>
    </submittedName>
</protein>
<comment type="caution">
    <text evidence="1">The sequence shown here is derived from an EMBL/GenBank/DDBJ whole genome shotgun (WGS) entry which is preliminary data.</text>
</comment>
<sequence>MAVEQPREVEAQIHGDILETIFSHVPLTDLVPVSHVSKAWMRAVAFSIRHVSPIKPWLVVHTQSNRNPHVTTAHAYDPRSHVWVEIHRPSMKHVSAVRSSHSVLLYTLTPTQFSFSFDPLHLAWHRVDAPRVWRTDPVVAVVGHRVVVAGGTSDFEDDPLAVEMYNMKTRSWETCASMPDTLKYSTASAWLSAAVDEHRLYVTEKNSGLTYSLDPNTKKWHGPYSLRPDQNVFFCVTGTIQDRFVVAGLVGDAENVKSVRLWEIRDESELECCEVLGEMPKEMVEKMKGESGCVPSIGMASVGDFLYIYNPSEPEEIIACEVEHGKCKWGCVRNAALNDGSRMHRLVVSCADVTMEDLQRAVSENWRFAAKDL</sequence>
<dbReference type="EMBL" id="CM039433">
    <property type="protein sequence ID" value="KAI4328208.1"/>
    <property type="molecule type" value="Genomic_DNA"/>
</dbReference>
<dbReference type="Proteomes" id="UP000828941">
    <property type="component" value="Chromosome 8"/>
</dbReference>
<name>A0ACB9MVY0_BAUVA</name>
<accession>A0ACB9MVY0</accession>
<keyword evidence="2" id="KW-1185">Reference proteome</keyword>
<reference evidence="1 2" key="1">
    <citation type="journal article" date="2022" name="DNA Res.">
        <title>Chromosomal-level genome assembly of the orchid tree Bauhinia variegata (Leguminosae; Cercidoideae) supports the allotetraploid origin hypothesis of Bauhinia.</title>
        <authorList>
            <person name="Zhong Y."/>
            <person name="Chen Y."/>
            <person name="Zheng D."/>
            <person name="Pang J."/>
            <person name="Liu Y."/>
            <person name="Luo S."/>
            <person name="Meng S."/>
            <person name="Qian L."/>
            <person name="Wei D."/>
            <person name="Dai S."/>
            <person name="Zhou R."/>
        </authorList>
    </citation>
    <scope>NUCLEOTIDE SEQUENCE [LARGE SCALE GENOMIC DNA]</scope>
    <source>
        <strain evidence="1">BV-YZ2020</strain>
    </source>
</reference>
<evidence type="ECO:0000313" key="2">
    <source>
        <dbReference type="Proteomes" id="UP000828941"/>
    </source>
</evidence>